<protein>
    <submittedName>
        <fullName evidence="1">13820_t:CDS:1</fullName>
    </submittedName>
</protein>
<dbReference type="EMBL" id="CAJVQC010066449">
    <property type="protein sequence ID" value="CAG8806431.1"/>
    <property type="molecule type" value="Genomic_DNA"/>
</dbReference>
<comment type="caution">
    <text evidence="1">The sequence shown here is derived from an EMBL/GenBank/DDBJ whole genome shotgun (WGS) entry which is preliminary data.</text>
</comment>
<feature type="non-terminal residue" evidence="1">
    <location>
        <position position="247"/>
    </location>
</feature>
<name>A0ACA9RRZ6_9GLOM</name>
<organism evidence="1 2">
    <name type="scientific">Racocetra persica</name>
    <dbReference type="NCBI Taxonomy" id="160502"/>
    <lineage>
        <taxon>Eukaryota</taxon>
        <taxon>Fungi</taxon>
        <taxon>Fungi incertae sedis</taxon>
        <taxon>Mucoromycota</taxon>
        <taxon>Glomeromycotina</taxon>
        <taxon>Glomeromycetes</taxon>
        <taxon>Diversisporales</taxon>
        <taxon>Gigasporaceae</taxon>
        <taxon>Racocetra</taxon>
    </lineage>
</organism>
<evidence type="ECO:0000313" key="2">
    <source>
        <dbReference type="Proteomes" id="UP000789920"/>
    </source>
</evidence>
<proteinExistence type="predicted"/>
<keyword evidence="2" id="KW-1185">Reference proteome</keyword>
<gene>
    <name evidence="1" type="ORF">RPERSI_LOCUS22155</name>
</gene>
<dbReference type="Proteomes" id="UP000789920">
    <property type="component" value="Unassembled WGS sequence"/>
</dbReference>
<sequence length="247" mass="27568">MGHTITKPSKGVITETSNKCDEETYLKSLSVLEAYRFIQGRKSCLAPNVSLALPRDNEEAIRFNKSIRLKKIIFGSNYSAPVSELLTCGGAKVLEIGTGGGLWLTYMSNEYPTSIFLGLDVTTIFNPDQLPENSAYLEHNYHDGIPFPNDIYGSPTEIIGAGPATQKFILSACTIPEKLRSMNFKNIQIVEKPLPLSRNKINDQIEDELLLRTVEAFRVIMKVAIGCTDEEYDKLKRDITLEAETLE</sequence>
<reference evidence="1" key="1">
    <citation type="submission" date="2021-06" db="EMBL/GenBank/DDBJ databases">
        <authorList>
            <person name="Kallberg Y."/>
            <person name="Tangrot J."/>
            <person name="Rosling A."/>
        </authorList>
    </citation>
    <scope>NUCLEOTIDE SEQUENCE</scope>
    <source>
        <strain evidence="1">MA461A</strain>
    </source>
</reference>
<accession>A0ACA9RRZ6</accession>
<evidence type="ECO:0000313" key="1">
    <source>
        <dbReference type="EMBL" id="CAG8806431.1"/>
    </source>
</evidence>